<evidence type="ECO:0000313" key="8">
    <source>
        <dbReference type="Proteomes" id="UP000037460"/>
    </source>
</evidence>
<protein>
    <submittedName>
        <fullName evidence="7">Exosome complex component rrp46</fullName>
    </submittedName>
</protein>
<dbReference type="Pfam" id="PF01138">
    <property type="entry name" value="RNase_PH"/>
    <property type="match status" value="1"/>
</dbReference>
<keyword evidence="5" id="KW-0539">Nucleus</keyword>
<dbReference type="SUPFAM" id="SSF54211">
    <property type="entry name" value="Ribosomal protein S5 domain 2-like"/>
    <property type="match status" value="1"/>
</dbReference>
<dbReference type="Gene3D" id="3.30.230.70">
    <property type="entry name" value="GHMP Kinase, N-terminal domain"/>
    <property type="match status" value="1"/>
</dbReference>
<dbReference type="InterPro" id="IPR001247">
    <property type="entry name" value="ExoRNase_PH_dom1"/>
</dbReference>
<dbReference type="PANTHER" id="PTHR11953:SF1">
    <property type="entry name" value="EXOSOME COMPLEX COMPONENT RRP46"/>
    <property type="match status" value="1"/>
</dbReference>
<dbReference type="CDD" id="cd11372">
    <property type="entry name" value="RNase_PH_RRP46"/>
    <property type="match status" value="1"/>
</dbReference>
<dbReference type="GO" id="GO:0016075">
    <property type="term" value="P:rRNA catabolic process"/>
    <property type="evidence" value="ECO:0007669"/>
    <property type="project" value="TreeGrafter"/>
</dbReference>
<dbReference type="GO" id="GO:0005730">
    <property type="term" value="C:nucleolus"/>
    <property type="evidence" value="ECO:0007669"/>
    <property type="project" value="TreeGrafter"/>
</dbReference>
<dbReference type="GO" id="GO:0034475">
    <property type="term" value="P:U4 snRNA 3'-end processing"/>
    <property type="evidence" value="ECO:0007669"/>
    <property type="project" value="TreeGrafter"/>
</dbReference>
<dbReference type="GO" id="GO:0000176">
    <property type="term" value="C:nuclear exosome (RNase complex)"/>
    <property type="evidence" value="ECO:0007669"/>
    <property type="project" value="TreeGrafter"/>
</dbReference>
<keyword evidence="8" id="KW-1185">Reference proteome</keyword>
<proteinExistence type="inferred from homology"/>
<dbReference type="InterPro" id="IPR036345">
    <property type="entry name" value="ExoRNase_PH_dom2_sf"/>
</dbReference>
<comment type="similarity">
    <text evidence="2">Belongs to the RNase PH family.</text>
</comment>
<dbReference type="GO" id="GO:0006364">
    <property type="term" value="P:rRNA processing"/>
    <property type="evidence" value="ECO:0007669"/>
    <property type="project" value="UniProtKB-KW"/>
</dbReference>
<dbReference type="GO" id="GO:0071028">
    <property type="term" value="P:nuclear mRNA surveillance"/>
    <property type="evidence" value="ECO:0007669"/>
    <property type="project" value="TreeGrafter"/>
</dbReference>
<dbReference type="EMBL" id="JWZX01000745">
    <property type="protein sequence ID" value="KOO35808.1"/>
    <property type="molecule type" value="Genomic_DNA"/>
</dbReference>
<evidence type="ECO:0000256" key="1">
    <source>
        <dbReference type="ARBA" id="ARBA00004123"/>
    </source>
</evidence>
<keyword evidence="4" id="KW-0271">Exosome</keyword>
<evidence type="ECO:0000256" key="2">
    <source>
        <dbReference type="ARBA" id="ARBA00006678"/>
    </source>
</evidence>
<evidence type="ECO:0000313" key="7">
    <source>
        <dbReference type="EMBL" id="KOO35808.1"/>
    </source>
</evidence>
<dbReference type="GO" id="GO:0000177">
    <property type="term" value="C:cytoplasmic exosome (RNase complex)"/>
    <property type="evidence" value="ECO:0007669"/>
    <property type="project" value="TreeGrafter"/>
</dbReference>
<dbReference type="GO" id="GO:0003723">
    <property type="term" value="F:RNA binding"/>
    <property type="evidence" value="ECO:0007669"/>
    <property type="project" value="TreeGrafter"/>
</dbReference>
<evidence type="ECO:0000256" key="3">
    <source>
        <dbReference type="ARBA" id="ARBA00022552"/>
    </source>
</evidence>
<dbReference type="InterPro" id="IPR020568">
    <property type="entry name" value="Ribosomal_Su5_D2-typ_SF"/>
</dbReference>
<dbReference type="PANTHER" id="PTHR11953">
    <property type="entry name" value="EXOSOME COMPLEX COMPONENT"/>
    <property type="match status" value="1"/>
</dbReference>
<evidence type="ECO:0000256" key="4">
    <source>
        <dbReference type="ARBA" id="ARBA00022835"/>
    </source>
</evidence>
<accession>A0A0M0KBL1</accession>
<dbReference type="InterPro" id="IPR050080">
    <property type="entry name" value="RNase_PH"/>
</dbReference>
<comment type="subcellular location">
    <subcellularLocation>
        <location evidence="1">Nucleus</location>
    </subcellularLocation>
</comment>
<dbReference type="AlphaFoldDB" id="A0A0M0KBL1"/>
<evidence type="ECO:0000256" key="5">
    <source>
        <dbReference type="ARBA" id="ARBA00023242"/>
    </source>
</evidence>
<dbReference type="InterPro" id="IPR027408">
    <property type="entry name" value="PNPase/RNase_PH_dom_sf"/>
</dbReference>
<dbReference type="GO" id="GO:0071051">
    <property type="term" value="P:poly(A)-dependent snoRNA 3'-end processing"/>
    <property type="evidence" value="ECO:0007669"/>
    <property type="project" value="TreeGrafter"/>
</dbReference>
<name>A0A0M0KBL1_9EUKA</name>
<dbReference type="Proteomes" id="UP000037460">
    <property type="component" value="Unassembled WGS sequence"/>
</dbReference>
<evidence type="ECO:0000259" key="6">
    <source>
        <dbReference type="Pfam" id="PF01138"/>
    </source>
</evidence>
<keyword evidence="3" id="KW-0698">rRNA processing</keyword>
<comment type="caution">
    <text evidence="7">The sequence shown here is derived from an EMBL/GenBank/DDBJ whole genome shotgun (WGS) entry which is preliminary data.</text>
</comment>
<reference evidence="8" key="1">
    <citation type="journal article" date="2015" name="PLoS Genet.">
        <title>Genome Sequence and Transcriptome Analyses of Chrysochromulina tobin: Metabolic Tools for Enhanced Algal Fitness in the Prominent Order Prymnesiales (Haptophyceae).</title>
        <authorList>
            <person name="Hovde B.T."/>
            <person name="Deodato C.R."/>
            <person name="Hunsperger H.M."/>
            <person name="Ryken S.A."/>
            <person name="Yost W."/>
            <person name="Jha R.K."/>
            <person name="Patterson J."/>
            <person name="Monnat R.J. Jr."/>
            <person name="Barlow S.B."/>
            <person name="Starkenburg S.R."/>
            <person name="Cattolico R.A."/>
        </authorList>
    </citation>
    <scope>NUCLEOTIDE SEQUENCE</scope>
    <source>
        <strain evidence="8">CCMP291</strain>
    </source>
</reference>
<feature type="domain" description="Exoribonuclease phosphorolytic" evidence="6">
    <location>
        <begin position="12"/>
        <end position="132"/>
    </location>
</feature>
<gene>
    <name evidence="7" type="ORF">Ctob_011493</name>
</gene>
<dbReference type="OrthoDB" id="27298at2759"/>
<dbReference type="SUPFAM" id="SSF55666">
    <property type="entry name" value="Ribonuclease PH domain 2-like"/>
    <property type="match status" value="1"/>
</dbReference>
<organism evidence="7 8">
    <name type="scientific">Chrysochromulina tobinii</name>
    <dbReference type="NCBI Taxonomy" id="1460289"/>
    <lineage>
        <taxon>Eukaryota</taxon>
        <taxon>Haptista</taxon>
        <taxon>Haptophyta</taxon>
        <taxon>Prymnesiophyceae</taxon>
        <taxon>Prymnesiales</taxon>
        <taxon>Chrysochromulinaceae</taxon>
        <taxon>Chrysochromulina</taxon>
    </lineage>
</organism>
<sequence>MDCRADGRVANQIRPLAAEPGALSRADGSSRFSHDGTEVAVAVYGPCEAKRSRERIDGATLEVIVRPRAGIPSPADREVEQLITQTLHHVIILAAHPCTAISVVVQVLADDGSLLSTALHGACVALMHAGVPIRGMLGSCAISVLPDGAMLLDPSAEEEAQAQAIVTLGFLVRQTANGSTERQLLLSHLVGSVAPAQYDVCQLAAQEAAACVVLFMRQSLTRSVAPLRVVEEDDCIY</sequence>